<organism evidence="7 8">
    <name type="scientific">Bodo saltans</name>
    <name type="common">Flagellated protozoan</name>
    <dbReference type="NCBI Taxonomy" id="75058"/>
    <lineage>
        <taxon>Eukaryota</taxon>
        <taxon>Discoba</taxon>
        <taxon>Euglenozoa</taxon>
        <taxon>Kinetoplastea</taxon>
        <taxon>Metakinetoplastina</taxon>
        <taxon>Eubodonida</taxon>
        <taxon>Bodonidae</taxon>
        <taxon>Bodo</taxon>
    </lineage>
</organism>
<dbReference type="InterPro" id="IPR011047">
    <property type="entry name" value="Quinoprotein_ADH-like_sf"/>
</dbReference>
<evidence type="ECO:0000256" key="3">
    <source>
        <dbReference type="ARBA" id="ARBA00022737"/>
    </source>
</evidence>
<dbReference type="GO" id="GO:0031514">
    <property type="term" value="C:motile cilium"/>
    <property type="evidence" value="ECO:0007669"/>
    <property type="project" value="TreeGrafter"/>
</dbReference>
<dbReference type="Gene3D" id="2.130.10.10">
    <property type="entry name" value="YVTN repeat-like/Quinoprotein amine dehydrogenase"/>
    <property type="match status" value="2"/>
</dbReference>
<keyword evidence="8" id="KW-1185">Reference proteome</keyword>
<dbReference type="InterPro" id="IPR001680">
    <property type="entry name" value="WD40_rpt"/>
</dbReference>
<dbReference type="InterPro" id="IPR036322">
    <property type="entry name" value="WD40_repeat_dom_sf"/>
</dbReference>
<dbReference type="PANTHER" id="PTHR13720">
    <property type="entry name" value="WD-40 REPEAT PROTEIN"/>
    <property type="match status" value="1"/>
</dbReference>
<comment type="subcellular location">
    <subcellularLocation>
        <location evidence="1">Cell projection</location>
        <location evidence="1">Cilium</location>
    </subcellularLocation>
</comment>
<dbReference type="SUPFAM" id="SSF50978">
    <property type="entry name" value="WD40 repeat-like"/>
    <property type="match status" value="1"/>
</dbReference>
<dbReference type="InterPro" id="IPR050630">
    <property type="entry name" value="WD_repeat_EMAP"/>
</dbReference>
<dbReference type="Proteomes" id="UP000051952">
    <property type="component" value="Unassembled WGS sequence"/>
</dbReference>
<evidence type="ECO:0000313" key="7">
    <source>
        <dbReference type="EMBL" id="CUE69010.1"/>
    </source>
</evidence>
<name>A0A0S4ILG2_BODSA</name>
<evidence type="ECO:0000256" key="4">
    <source>
        <dbReference type="ARBA" id="ARBA00023273"/>
    </source>
</evidence>
<dbReference type="AlphaFoldDB" id="A0A0S4ILG2"/>
<feature type="domain" description="Anaphase-promoting complex subunit 4-like WD40" evidence="6">
    <location>
        <begin position="387"/>
        <end position="466"/>
    </location>
</feature>
<dbReference type="OrthoDB" id="4899631at2759"/>
<dbReference type="OMA" id="YYAQIRA"/>
<dbReference type="Gene3D" id="1.10.238.10">
    <property type="entry name" value="EF-hand"/>
    <property type="match status" value="1"/>
</dbReference>
<dbReference type="PANTHER" id="PTHR13720:SF13">
    <property type="entry name" value="CILIA- AND FLAGELLA-ASSOCIATED PROTEIN 251"/>
    <property type="match status" value="1"/>
</dbReference>
<evidence type="ECO:0000313" key="8">
    <source>
        <dbReference type="Proteomes" id="UP000051952"/>
    </source>
</evidence>
<keyword evidence="3" id="KW-0677">Repeat</keyword>
<dbReference type="SMART" id="SM00320">
    <property type="entry name" value="WD40"/>
    <property type="match status" value="9"/>
</dbReference>
<keyword evidence="2" id="KW-0853">WD repeat</keyword>
<protein>
    <recommendedName>
        <fullName evidence="5">Cilia- and flagella-associated protein 251</fullName>
    </recommendedName>
</protein>
<evidence type="ECO:0000256" key="5">
    <source>
        <dbReference type="ARBA" id="ARBA00040994"/>
    </source>
</evidence>
<proteinExistence type="predicted"/>
<evidence type="ECO:0000259" key="6">
    <source>
        <dbReference type="Pfam" id="PF12894"/>
    </source>
</evidence>
<dbReference type="Pfam" id="PF12894">
    <property type="entry name" value="ANAPC4_WD40"/>
    <property type="match status" value="1"/>
</dbReference>
<reference evidence="8" key="1">
    <citation type="submission" date="2015-09" db="EMBL/GenBank/DDBJ databases">
        <authorList>
            <consortium name="Pathogen Informatics"/>
        </authorList>
    </citation>
    <scope>NUCLEOTIDE SEQUENCE [LARGE SCALE GENOMIC DNA]</scope>
    <source>
        <strain evidence="8">Lake Konstanz</strain>
    </source>
</reference>
<dbReference type="SUPFAM" id="SSF47473">
    <property type="entry name" value="EF-hand"/>
    <property type="match status" value="1"/>
</dbReference>
<dbReference type="VEuPathDB" id="TriTrypDB:BSAL_51905"/>
<evidence type="ECO:0000256" key="1">
    <source>
        <dbReference type="ARBA" id="ARBA00004138"/>
    </source>
</evidence>
<keyword evidence="4" id="KW-0966">Cell projection</keyword>
<dbReference type="InterPro" id="IPR011992">
    <property type="entry name" value="EF-hand-dom_pair"/>
</dbReference>
<dbReference type="SUPFAM" id="SSF50998">
    <property type="entry name" value="Quinoprotein alcohol dehydrogenase-like"/>
    <property type="match status" value="1"/>
</dbReference>
<dbReference type="EMBL" id="CYKH01000072">
    <property type="protein sequence ID" value="CUE69010.1"/>
    <property type="molecule type" value="Genomic_DNA"/>
</dbReference>
<sequence length="941" mass="102852">MADDVVQQCLSLEWAFGLNKDFKGVVHNLSDGTRKAIFYVIAHTAVIYDINNHTQRLLQGHRNPIVASCCSSSRRFVVTADAGEDSVMIVWDTFSYLPLKTIPVHGHGGVLACDISSDGMYVATLSKETPQRISLWAWTSDAVEIEPEFTADVTATDEQNVIRFNPDDARLVVTNGTRRVIFWSWAEGSWKFYSPPVTAKELKQAVGNFTQSIFIPGTSMAATGTVDGDVLLWDRLKTDKISKDTDMMILKVVRVHNGGVTYLGTVGNYVVTGGLEGFVRFLDQKLRIVAWFEELNGGPVISVSFDRHINEDNIAATASSTGAGTAADGAEFSCPDFVVSTANAMIIDVPARAFSSTDPEIQRGRLLVQGQDQPIMCVAAHPTLPRLAIAGYSGNLHLWEYTTRKVLLLSIFRNLLVHSIAFDPKAMYLAVGFTNGIVKILDANSLEEVQSFRPKTPDCVTMIRFSHDSHFFATADAEGCVGLYKFTHRAQDPRKPIEWVYVGRHRAHRAAVTGLQFGVVPYGDAPRLLSLGEDKRLVEYNLVDSDIESGLRVRCAHKVTQGAIPTSLLWTQDQLLDEKNMPRPREGKSAAQADTLLFASNEYKLKLHASDMTRQCIKTVLGPTFGGPLNQVLLVPGQAGGNGAAATGRCLVYSTNEKVVGLIRLPLDGNPRSGMGLLAHPLEITSMCVSHDGRYLFTAGGRDHSVLQWAIDGESLVVDDGRNVVEHFIDIIEGGREGSFMKEIIDYFYYAQIRAQGEETTAKRKIVGTIPFTQVPNLMRALGYYPSNKEVAHMTYEIDTQFGQPGGNVDGIAINFETFVRLYVNHRPVFGINKSNIEAAFAAIGADPVTGLMDRDVLFHFLQQRGEALEGYEVESALKSLLGDDVQLEMLEDKITAKAFAENLLGFEDYEDDAAGGAVGGAAGGVDDAAGATGVDDEAPF</sequence>
<dbReference type="Pfam" id="PF00400">
    <property type="entry name" value="WD40"/>
    <property type="match status" value="2"/>
</dbReference>
<gene>
    <name evidence="7" type="ORF">BSAL_51905</name>
</gene>
<accession>A0A0S4ILG2</accession>
<dbReference type="InterPro" id="IPR024977">
    <property type="entry name" value="Apc4-like_WD40_dom"/>
</dbReference>
<evidence type="ECO:0000256" key="2">
    <source>
        <dbReference type="ARBA" id="ARBA00022574"/>
    </source>
</evidence>
<dbReference type="InterPro" id="IPR015943">
    <property type="entry name" value="WD40/YVTN_repeat-like_dom_sf"/>
</dbReference>